<dbReference type="SUPFAM" id="SSF64518">
    <property type="entry name" value="Phase 1 flagellin"/>
    <property type="match status" value="1"/>
</dbReference>
<name>A0A0E3U5Q5_9BURK</name>
<evidence type="ECO:0000313" key="7">
    <source>
        <dbReference type="Proteomes" id="UP000035050"/>
    </source>
</evidence>
<dbReference type="InterPro" id="IPR001029">
    <property type="entry name" value="Flagellin_N"/>
</dbReference>
<dbReference type="HOGENOM" id="CLU_024437_5_0_4"/>
<comment type="subcellular location">
    <subcellularLocation>
        <location evidence="1">Bacterial flagellum</location>
    </subcellularLocation>
    <subcellularLocation>
        <location evidence="2">Secreted</location>
    </subcellularLocation>
</comment>
<keyword evidence="6" id="KW-0969">Cilium</keyword>
<reference evidence="6" key="1">
    <citation type="submission" date="2016-06" db="EMBL/GenBank/DDBJ databases">
        <title>Pandoraea oxalativorans DSM 23570 Genome Sequencing.</title>
        <authorList>
            <person name="Ee R."/>
            <person name="Lim Y.-L."/>
            <person name="Yong D."/>
            <person name="Yin W.-F."/>
            <person name="Chan K.-G."/>
        </authorList>
    </citation>
    <scope>NUCLEOTIDE SEQUENCE</scope>
    <source>
        <strain evidence="6">DSM 23570</strain>
    </source>
</reference>
<dbReference type="AlphaFoldDB" id="A0A0E3U5Q5"/>
<comment type="similarity">
    <text evidence="3">Belongs to the bacterial flagellin family.</text>
</comment>
<dbReference type="GO" id="GO:0005576">
    <property type="term" value="C:extracellular region"/>
    <property type="evidence" value="ECO:0007669"/>
    <property type="project" value="UniProtKB-SubCell"/>
</dbReference>
<proteinExistence type="inferred from homology"/>
<dbReference type="InterPro" id="IPR013384">
    <property type="entry name" value="Flagell_FlgL"/>
</dbReference>
<evidence type="ECO:0000256" key="1">
    <source>
        <dbReference type="ARBA" id="ARBA00004365"/>
    </source>
</evidence>
<dbReference type="InterPro" id="IPR001492">
    <property type="entry name" value="Flagellin"/>
</dbReference>
<keyword evidence="6" id="KW-0282">Flagellum</keyword>
<dbReference type="EMBL" id="CP011253">
    <property type="protein sequence ID" value="AKC68798.1"/>
    <property type="molecule type" value="Genomic_DNA"/>
</dbReference>
<dbReference type="PANTHER" id="PTHR42792">
    <property type="entry name" value="FLAGELLIN"/>
    <property type="match status" value="1"/>
</dbReference>
<accession>A0A0E3U5Q5</accession>
<dbReference type="Proteomes" id="UP000035050">
    <property type="component" value="Chromosome"/>
</dbReference>
<dbReference type="NCBIfam" id="TIGR02550">
    <property type="entry name" value="flagell_flgL"/>
    <property type="match status" value="1"/>
</dbReference>
<evidence type="ECO:0000256" key="3">
    <source>
        <dbReference type="ARBA" id="ARBA00005709"/>
    </source>
</evidence>
<dbReference type="GO" id="GO:0005198">
    <property type="term" value="F:structural molecule activity"/>
    <property type="evidence" value="ECO:0007669"/>
    <property type="project" value="InterPro"/>
</dbReference>
<evidence type="ECO:0000256" key="4">
    <source>
        <dbReference type="ARBA" id="ARBA00023143"/>
    </source>
</evidence>
<dbReference type="Pfam" id="PF00669">
    <property type="entry name" value="Flagellin_N"/>
    <property type="match status" value="1"/>
</dbReference>
<organism evidence="6 7">
    <name type="scientific">Pandoraea oxalativorans</name>
    <dbReference type="NCBI Taxonomy" id="573737"/>
    <lineage>
        <taxon>Bacteria</taxon>
        <taxon>Pseudomonadati</taxon>
        <taxon>Pseudomonadota</taxon>
        <taxon>Betaproteobacteria</taxon>
        <taxon>Burkholderiales</taxon>
        <taxon>Burkholderiaceae</taxon>
        <taxon>Pandoraea</taxon>
    </lineage>
</organism>
<dbReference type="PATRIC" id="fig|573737.6.peg.1581"/>
<dbReference type="RefSeq" id="WP_046290178.1">
    <property type="nucleotide sequence ID" value="NZ_CP011253.3"/>
</dbReference>
<evidence type="ECO:0000256" key="2">
    <source>
        <dbReference type="ARBA" id="ARBA00004613"/>
    </source>
</evidence>
<dbReference type="GO" id="GO:0009424">
    <property type="term" value="C:bacterial-type flagellum hook"/>
    <property type="evidence" value="ECO:0007669"/>
    <property type="project" value="InterPro"/>
</dbReference>
<dbReference type="PANTHER" id="PTHR42792:SF1">
    <property type="entry name" value="FLAGELLAR HOOK-ASSOCIATED PROTEIN 3"/>
    <property type="match status" value="1"/>
</dbReference>
<dbReference type="GO" id="GO:0071973">
    <property type="term" value="P:bacterial-type flagellum-dependent cell motility"/>
    <property type="evidence" value="ECO:0007669"/>
    <property type="project" value="InterPro"/>
</dbReference>
<gene>
    <name evidence="6" type="ORF">MB84_03995</name>
</gene>
<dbReference type="KEGG" id="pox:MB84_03995"/>
<protein>
    <submittedName>
        <fullName evidence="6">Flagellar hook-associated protein 3</fullName>
    </submittedName>
</protein>
<keyword evidence="7" id="KW-1185">Reference proteome</keyword>
<sequence length="411" mass="43093">MRISTSMIFDQGSSAMSRNVSDLLNTQAQLSSGKRVTTPSDDPLASAQAVAVSQAQDMNKQYATNRGSATTALQLEDQTFGSIVNTLQHVMSQVIAAGSPSLNDNDRSAIATDLQSSYQQLLSLANTTDANGQYLFSGFMGSSAAYVATPTGATYAGDTGLRYVQVSSGRQIPINDIGSNIFQAIQPATASTVISGSLSNTGTATFTPVSTTDASNAAANHQFSISFAIDNTTTPPTTNYTVKDLTDTTAADVTGAYTSGQPITFAGKSVTFTGDPATGDTYNVNPATKSSTNVFDNLQALINTLKTPISAQGQAGSANLSNALTTFNQMFSNTYDNVTTVRTTVGSRLNEITTLNDIGSANDLAYTSQMQDLLDVDIISATSQFAQQQAALQASQQTFIQTQKLSLFSLL</sequence>
<feature type="domain" description="Flagellin N-terminal" evidence="5">
    <location>
        <begin position="3"/>
        <end position="138"/>
    </location>
</feature>
<keyword evidence="6" id="KW-0966">Cell projection</keyword>
<dbReference type="OrthoDB" id="9768249at2"/>
<evidence type="ECO:0000313" key="6">
    <source>
        <dbReference type="EMBL" id="AKC68798.1"/>
    </source>
</evidence>
<dbReference type="Gene3D" id="1.20.1330.10">
    <property type="entry name" value="f41 fragment of flagellin, N-terminal domain"/>
    <property type="match status" value="2"/>
</dbReference>
<keyword evidence="4" id="KW-0975">Bacterial flagellum</keyword>
<evidence type="ECO:0000259" key="5">
    <source>
        <dbReference type="Pfam" id="PF00669"/>
    </source>
</evidence>